<dbReference type="PANTHER" id="PTHR40252">
    <property type="entry name" value="BLR0328 PROTEIN"/>
    <property type="match status" value="1"/>
</dbReference>
<organism evidence="3 4">
    <name type="scientific">Profundibacter amoris</name>
    <dbReference type="NCBI Taxonomy" id="2171755"/>
    <lineage>
        <taxon>Bacteria</taxon>
        <taxon>Pseudomonadati</taxon>
        <taxon>Pseudomonadota</taxon>
        <taxon>Alphaproteobacteria</taxon>
        <taxon>Rhodobacterales</taxon>
        <taxon>Paracoccaceae</taxon>
        <taxon>Profundibacter</taxon>
    </lineage>
</organism>
<dbReference type="SMART" id="SM00897">
    <property type="entry name" value="FIST"/>
    <property type="match status" value="1"/>
</dbReference>
<gene>
    <name evidence="3" type="ORF">BAR1_01180</name>
</gene>
<evidence type="ECO:0000313" key="4">
    <source>
        <dbReference type="Proteomes" id="UP000261704"/>
    </source>
</evidence>
<dbReference type="OrthoDB" id="9807948at2"/>
<dbReference type="InterPro" id="IPR013702">
    <property type="entry name" value="FIST_domain_N"/>
</dbReference>
<proteinExistence type="predicted"/>
<keyword evidence="4" id="KW-1185">Reference proteome</keyword>
<dbReference type="SMART" id="SM01204">
    <property type="entry name" value="FIST_C"/>
    <property type="match status" value="1"/>
</dbReference>
<feature type="domain" description="FIST" evidence="1">
    <location>
        <begin position="15"/>
        <end position="212"/>
    </location>
</feature>
<dbReference type="Proteomes" id="UP000261704">
    <property type="component" value="Chromosome"/>
</dbReference>
<dbReference type="PANTHER" id="PTHR40252:SF2">
    <property type="entry name" value="BLR0328 PROTEIN"/>
    <property type="match status" value="1"/>
</dbReference>
<feature type="domain" description="FIST C-domain" evidence="2">
    <location>
        <begin position="213"/>
        <end position="343"/>
    </location>
</feature>
<dbReference type="EMBL" id="CP032125">
    <property type="protein sequence ID" value="AXX96670.1"/>
    <property type="molecule type" value="Genomic_DNA"/>
</dbReference>
<reference evidence="3 4" key="1">
    <citation type="submission" date="2018-09" db="EMBL/GenBank/DDBJ databases">
        <title>Profundibacter amoris BAR1 gen. nov., sp. nov., a new member of the Roseobacter clade isolated at Lokis Castle Vent Field on the Arctic Mid-Oceanic Ridge.</title>
        <authorList>
            <person name="Le Moine Bauer S."/>
            <person name="Sjoeberg A.G."/>
            <person name="L'Haridon S."/>
            <person name="Stokke R."/>
            <person name="Roalkvam I."/>
            <person name="Steen I.H."/>
            <person name="Dahle H."/>
        </authorList>
    </citation>
    <scope>NUCLEOTIDE SEQUENCE [LARGE SCALE GENOMIC DNA]</scope>
    <source>
        <strain evidence="3 4">BAR1</strain>
    </source>
</reference>
<dbReference type="InterPro" id="IPR019494">
    <property type="entry name" value="FIST_C"/>
</dbReference>
<sequence>MRAIEELQSLIWQPDIAFVIFYTSPEYDQTKLAQAFSCAFPDTAIVGCTTAGELTPSGYAEGSITAVSFSAKHFRMQSRLIANVLGNGVSKCSEIATTLVDDTPCPVGWNTLALLIADGMSLQEDVLVAALDAGLAPIPLFGGSAGDGMCFKETFVYRDGAFSTDAALLMLIHTDYQFREISFDHFVPTAEQMVVTKAIPTERIVIEINGEKAAEEYARIIGAPKEKLGPFLFAAHPTLVKAGGRYHVRAIQSVVDESSLKFLSAIDIGIVMTIGEALDIVGEMEKEFDNLEQEMGKPALILGFDCILRKIEIVTSGKKDEISRLLAKNNVIGFSTYGEQHNGMHVNQTFVGVAFFPPGSGESA</sequence>
<evidence type="ECO:0000259" key="1">
    <source>
        <dbReference type="SMART" id="SM00897"/>
    </source>
</evidence>
<protein>
    <submittedName>
        <fullName evidence="3">FIST signal transduction protein</fullName>
    </submittedName>
</protein>
<dbReference type="Pfam" id="PF08495">
    <property type="entry name" value="FIST"/>
    <property type="match status" value="1"/>
</dbReference>
<evidence type="ECO:0000259" key="2">
    <source>
        <dbReference type="SMART" id="SM01204"/>
    </source>
</evidence>
<dbReference type="AlphaFoldDB" id="A0A347UCU2"/>
<dbReference type="Pfam" id="PF10442">
    <property type="entry name" value="FIST_C"/>
    <property type="match status" value="1"/>
</dbReference>
<evidence type="ECO:0000313" key="3">
    <source>
        <dbReference type="EMBL" id="AXX96670.1"/>
    </source>
</evidence>
<accession>A0A347UCU2</accession>
<name>A0A347UCU2_9RHOB</name>
<dbReference type="KEGG" id="pamo:BAR1_01180"/>